<dbReference type="Pfam" id="PF08592">
    <property type="entry name" value="Anthrone_oxy"/>
    <property type="match status" value="1"/>
</dbReference>
<gene>
    <name evidence="2" type="ORF">ACFPCZ_01775</name>
</gene>
<proteinExistence type="predicted"/>
<dbReference type="InterPro" id="IPR013901">
    <property type="entry name" value="Anthrone_oxy"/>
</dbReference>
<feature type="transmembrane region" description="Helical" evidence="1">
    <location>
        <begin position="53"/>
        <end position="73"/>
    </location>
</feature>
<evidence type="ECO:0000256" key="1">
    <source>
        <dbReference type="SAM" id="Phobius"/>
    </source>
</evidence>
<evidence type="ECO:0000313" key="3">
    <source>
        <dbReference type="Proteomes" id="UP001595858"/>
    </source>
</evidence>
<evidence type="ECO:0000313" key="2">
    <source>
        <dbReference type="EMBL" id="MFC4865349.1"/>
    </source>
</evidence>
<keyword evidence="1" id="KW-0472">Membrane</keyword>
<sequence length="154" mass="16188">MRVTLMALASLSSGLAAGALLVGAVVILPLLLSQPVERYPAVNTFVLRRMDKMMPVCVGLAVLSGAVLAFAIQDPAGRAMYAVGALLLAGVVAVSIGRIGPINDAIGRMDTEAPRPDWRELRARWRNWHIVRVSCGQAGALLYTAALAAVLVTA</sequence>
<keyword evidence="3" id="KW-1185">Reference proteome</keyword>
<keyword evidence="1" id="KW-1133">Transmembrane helix</keyword>
<organism evidence="2 3">
    <name type="scientific">Streptomonospora arabica</name>
    <dbReference type="NCBI Taxonomy" id="412417"/>
    <lineage>
        <taxon>Bacteria</taxon>
        <taxon>Bacillati</taxon>
        <taxon>Actinomycetota</taxon>
        <taxon>Actinomycetes</taxon>
        <taxon>Streptosporangiales</taxon>
        <taxon>Nocardiopsidaceae</taxon>
        <taxon>Streptomonospora</taxon>
    </lineage>
</organism>
<accession>A0ABV9SDM5</accession>
<comment type="caution">
    <text evidence="2">The sequence shown here is derived from an EMBL/GenBank/DDBJ whole genome shotgun (WGS) entry which is preliminary data.</text>
</comment>
<feature type="transmembrane region" description="Helical" evidence="1">
    <location>
        <begin position="6"/>
        <end position="32"/>
    </location>
</feature>
<protein>
    <submittedName>
        <fullName evidence="2">DUF1772 domain-containing protein</fullName>
    </submittedName>
</protein>
<name>A0ABV9SDM5_9ACTN</name>
<feature type="transmembrane region" description="Helical" evidence="1">
    <location>
        <begin position="129"/>
        <end position="152"/>
    </location>
</feature>
<dbReference type="RefSeq" id="WP_344144242.1">
    <property type="nucleotide sequence ID" value="NZ_BAAAQI010000009.1"/>
</dbReference>
<dbReference type="EMBL" id="JBHSIY010000002">
    <property type="protein sequence ID" value="MFC4865349.1"/>
    <property type="molecule type" value="Genomic_DNA"/>
</dbReference>
<feature type="transmembrane region" description="Helical" evidence="1">
    <location>
        <begin position="79"/>
        <end position="99"/>
    </location>
</feature>
<dbReference type="Proteomes" id="UP001595858">
    <property type="component" value="Unassembled WGS sequence"/>
</dbReference>
<keyword evidence="1" id="KW-0812">Transmembrane</keyword>
<reference evidence="3" key="1">
    <citation type="journal article" date="2019" name="Int. J. Syst. Evol. Microbiol.">
        <title>The Global Catalogue of Microorganisms (GCM) 10K type strain sequencing project: providing services to taxonomists for standard genome sequencing and annotation.</title>
        <authorList>
            <consortium name="The Broad Institute Genomics Platform"/>
            <consortium name="The Broad Institute Genome Sequencing Center for Infectious Disease"/>
            <person name="Wu L."/>
            <person name="Ma J."/>
        </authorList>
    </citation>
    <scope>NUCLEOTIDE SEQUENCE [LARGE SCALE GENOMIC DNA]</scope>
    <source>
        <strain evidence="3">CGMCC 4.7304</strain>
    </source>
</reference>